<keyword evidence="3" id="KW-0132">Cell division</keyword>
<comment type="subcellular location">
    <subcellularLocation>
        <location evidence="1">Cytoplasm</location>
    </subcellularLocation>
</comment>
<dbReference type="InterPro" id="IPR010998">
    <property type="entry name" value="Integrase_recombinase_N"/>
</dbReference>
<dbReference type="PROSITE" id="PS51900">
    <property type="entry name" value="CB"/>
    <property type="match status" value="1"/>
</dbReference>
<dbReference type="GO" id="GO:0003677">
    <property type="term" value="F:DNA binding"/>
    <property type="evidence" value="ECO:0007669"/>
    <property type="project" value="UniProtKB-UniRule"/>
</dbReference>
<dbReference type="Pfam" id="PF02899">
    <property type="entry name" value="Phage_int_SAM_1"/>
    <property type="match status" value="1"/>
</dbReference>
<evidence type="ECO:0000259" key="10">
    <source>
        <dbReference type="PROSITE" id="PS51898"/>
    </source>
</evidence>
<gene>
    <name evidence="12" type="ordered locus">Bsph_1094</name>
</gene>
<evidence type="ECO:0000259" key="11">
    <source>
        <dbReference type="PROSITE" id="PS51900"/>
    </source>
</evidence>
<keyword evidence="7" id="KW-0233">DNA recombination</keyword>
<dbReference type="PROSITE" id="PS51898">
    <property type="entry name" value="TYR_RECOMBINASE"/>
    <property type="match status" value="1"/>
</dbReference>
<dbReference type="NCBIfam" id="NF040815">
    <property type="entry name" value="recomb_XerA_Arch"/>
    <property type="match status" value="1"/>
</dbReference>
<accession>B1HMD2</accession>
<feature type="domain" description="Tyr recombinase" evidence="10">
    <location>
        <begin position="104"/>
        <end position="280"/>
    </location>
</feature>
<keyword evidence="4" id="KW-0159">Chromosome partition</keyword>
<evidence type="ECO:0000256" key="7">
    <source>
        <dbReference type="ARBA" id="ARBA00023172"/>
    </source>
</evidence>
<evidence type="ECO:0000256" key="9">
    <source>
        <dbReference type="PROSITE-ProRule" id="PRU01248"/>
    </source>
</evidence>
<evidence type="ECO:0000256" key="1">
    <source>
        <dbReference type="ARBA" id="ARBA00004496"/>
    </source>
</evidence>
<evidence type="ECO:0000313" key="12">
    <source>
        <dbReference type="EMBL" id="ACA38704.1"/>
    </source>
</evidence>
<dbReference type="PANTHER" id="PTHR30349:SF77">
    <property type="entry name" value="TYROSINE RECOMBINASE XERC"/>
    <property type="match status" value="1"/>
</dbReference>
<dbReference type="AlphaFoldDB" id="B1HMD2"/>
<feature type="domain" description="Core-binding (CB)" evidence="11">
    <location>
        <begin position="3"/>
        <end position="83"/>
    </location>
</feature>
<keyword evidence="8" id="KW-0131">Cell cycle</keyword>
<dbReference type="SUPFAM" id="SSF56349">
    <property type="entry name" value="DNA breaking-rejoining enzymes"/>
    <property type="match status" value="1"/>
</dbReference>
<evidence type="ECO:0000256" key="3">
    <source>
        <dbReference type="ARBA" id="ARBA00022618"/>
    </source>
</evidence>
<evidence type="ECO:0000256" key="5">
    <source>
        <dbReference type="ARBA" id="ARBA00022908"/>
    </source>
</evidence>
<evidence type="ECO:0000256" key="8">
    <source>
        <dbReference type="ARBA" id="ARBA00023306"/>
    </source>
</evidence>
<dbReference type="GO" id="GO:0005737">
    <property type="term" value="C:cytoplasm"/>
    <property type="evidence" value="ECO:0007669"/>
    <property type="project" value="UniProtKB-SubCell"/>
</dbReference>
<keyword evidence="5" id="KW-0229">DNA integration</keyword>
<dbReference type="PANTHER" id="PTHR30349">
    <property type="entry name" value="PHAGE INTEGRASE-RELATED"/>
    <property type="match status" value="1"/>
</dbReference>
<organism evidence="12 13">
    <name type="scientific">Lysinibacillus sphaericus (strain C3-41)</name>
    <dbReference type="NCBI Taxonomy" id="444177"/>
    <lineage>
        <taxon>Bacteria</taxon>
        <taxon>Bacillati</taxon>
        <taxon>Bacillota</taxon>
        <taxon>Bacilli</taxon>
        <taxon>Bacillales</taxon>
        <taxon>Bacillaceae</taxon>
        <taxon>Lysinibacillus</taxon>
    </lineage>
</organism>
<keyword evidence="6 9" id="KW-0238">DNA-binding</keyword>
<dbReference type="EnsemblBacteria" id="ACA38704">
    <property type="protein sequence ID" value="ACA38704"/>
    <property type="gene ID" value="Bsph_1094"/>
</dbReference>
<dbReference type="Proteomes" id="UP000002164">
    <property type="component" value="Chromosome"/>
</dbReference>
<evidence type="ECO:0000313" key="13">
    <source>
        <dbReference type="Proteomes" id="UP000002164"/>
    </source>
</evidence>
<name>B1HMD2_LYSSC</name>
<evidence type="ECO:0000256" key="6">
    <source>
        <dbReference type="ARBA" id="ARBA00023125"/>
    </source>
</evidence>
<dbReference type="EMBL" id="CP000817">
    <property type="protein sequence ID" value="ACA38704.1"/>
    <property type="molecule type" value="Genomic_DNA"/>
</dbReference>
<dbReference type="InterPro" id="IPR050090">
    <property type="entry name" value="Tyrosine_recombinase_XerCD"/>
</dbReference>
<dbReference type="Gene3D" id="1.10.150.130">
    <property type="match status" value="1"/>
</dbReference>
<dbReference type="InterPro" id="IPR013762">
    <property type="entry name" value="Integrase-like_cat_sf"/>
</dbReference>
<evidence type="ECO:0000256" key="2">
    <source>
        <dbReference type="ARBA" id="ARBA00022490"/>
    </source>
</evidence>
<dbReference type="InterPro" id="IPR002104">
    <property type="entry name" value="Integrase_catalytic"/>
</dbReference>
<dbReference type="GO" id="GO:0007059">
    <property type="term" value="P:chromosome segregation"/>
    <property type="evidence" value="ECO:0007669"/>
    <property type="project" value="UniProtKB-KW"/>
</dbReference>
<sequence length="280" mass="33490">MAMDINEFIEKFKEEYMYRLAPRTIRGYQLSVKQLQDYTEKPFNKITKKDIRHWMMVLNEKGYKQNSIKNKLIGLKTFYQYCFDEGLMIINPAKDIPFPKVAETLPRYLSKKQLTCLLEHVCERLYERTIIEVLYATGVRISELVKIKKEDINWSERSIQILEGKGNRSRIVLFNLDCAQHLETYLNSRTDKLPYVFVDKKETRMIRSREINTLFQFYSKQLGFRVTPHMLRHTFAAHLAERGMPLECIQQLLGHETTHSTQLYARLYNHARKQMYDNWI</sequence>
<dbReference type="Gene3D" id="1.10.443.10">
    <property type="entry name" value="Intergrase catalytic core"/>
    <property type="match status" value="1"/>
</dbReference>
<dbReference type="GO" id="GO:0051301">
    <property type="term" value="P:cell division"/>
    <property type="evidence" value="ECO:0007669"/>
    <property type="project" value="UniProtKB-KW"/>
</dbReference>
<proteinExistence type="predicted"/>
<dbReference type="InterPro" id="IPR044068">
    <property type="entry name" value="CB"/>
</dbReference>
<dbReference type="KEGG" id="lsp:Bsph_1094"/>
<dbReference type="GO" id="GO:0006310">
    <property type="term" value="P:DNA recombination"/>
    <property type="evidence" value="ECO:0007669"/>
    <property type="project" value="UniProtKB-KW"/>
</dbReference>
<dbReference type="HOGENOM" id="CLU_027562_9_2_9"/>
<dbReference type="GO" id="GO:0015074">
    <property type="term" value="P:DNA integration"/>
    <property type="evidence" value="ECO:0007669"/>
    <property type="project" value="UniProtKB-KW"/>
</dbReference>
<protein>
    <recommendedName>
        <fullName evidence="14">Integrase</fullName>
    </recommendedName>
</protein>
<dbReference type="InterPro" id="IPR004107">
    <property type="entry name" value="Integrase_SAM-like_N"/>
</dbReference>
<dbReference type="Pfam" id="PF00589">
    <property type="entry name" value="Phage_integrase"/>
    <property type="match status" value="1"/>
</dbReference>
<keyword evidence="2" id="KW-0963">Cytoplasm</keyword>
<evidence type="ECO:0000256" key="4">
    <source>
        <dbReference type="ARBA" id="ARBA00022829"/>
    </source>
</evidence>
<dbReference type="InterPro" id="IPR011010">
    <property type="entry name" value="DNA_brk_join_enz"/>
</dbReference>
<reference evidence="12 13" key="1">
    <citation type="journal article" date="2008" name="J. Bacteriol.">
        <title>Complete genome sequence of the mosquitocidal bacterium Bacillus sphaericus C3-41 and comparison with those of closely related Bacillus species.</title>
        <authorList>
            <person name="Hu X."/>
            <person name="Fan W."/>
            <person name="Han B."/>
            <person name="Liu H."/>
            <person name="Zheng D."/>
            <person name="Li Q."/>
            <person name="Dong W."/>
            <person name="Yan J."/>
            <person name="Gao M."/>
            <person name="Berry C."/>
            <person name="Yuan Z."/>
        </authorList>
    </citation>
    <scope>NUCLEOTIDE SEQUENCE [LARGE SCALE GENOMIC DNA]</scope>
    <source>
        <strain evidence="12 13">C3-41</strain>
    </source>
</reference>
<evidence type="ECO:0008006" key="14">
    <source>
        <dbReference type="Google" id="ProtNLM"/>
    </source>
</evidence>